<protein>
    <submittedName>
        <fullName evidence="6">Class I adenylate-forming enzyme family protein</fullName>
    </submittedName>
</protein>
<dbReference type="InterPro" id="IPR020845">
    <property type="entry name" value="AMP-binding_CS"/>
</dbReference>
<dbReference type="InterPro" id="IPR045851">
    <property type="entry name" value="AMP-bd_C_sf"/>
</dbReference>
<feature type="transmembrane region" description="Helical" evidence="3">
    <location>
        <begin position="106"/>
        <end position="127"/>
    </location>
</feature>
<dbReference type="Pfam" id="PF00501">
    <property type="entry name" value="AMP-binding"/>
    <property type="match status" value="1"/>
</dbReference>
<evidence type="ECO:0000313" key="6">
    <source>
        <dbReference type="EMBL" id="GAA4388340.1"/>
    </source>
</evidence>
<evidence type="ECO:0000256" key="1">
    <source>
        <dbReference type="ARBA" id="ARBA00006432"/>
    </source>
</evidence>
<keyword evidence="3" id="KW-0472">Membrane</keyword>
<comment type="caution">
    <text evidence="6">The sequence shown here is derived from an EMBL/GenBank/DDBJ whole genome shotgun (WGS) entry which is preliminary data.</text>
</comment>
<feature type="domain" description="AMP-binding enzyme C-terminal" evidence="5">
    <location>
        <begin position="474"/>
        <end position="550"/>
    </location>
</feature>
<dbReference type="InterPro" id="IPR025110">
    <property type="entry name" value="AMP-bd_C"/>
</dbReference>
<evidence type="ECO:0000256" key="3">
    <source>
        <dbReference type="SAM" id="Phobius"/>
    </source>
</evidence>
<dbReference type="PANTHER" id="PTHR43201:SF5">
    <property type="entry name" value="MEDIUM-CHAIN ACYL-COA LIGASE ACSF2, MITOCHONDRIAL"/>
    <property type="match status" value="1"/>
</dbReference>
<dbReference type="Gene3D" id="3.30.300.30">
    <property type="match status" value="1"/>
</dbReference>
<keyword evidence="3" id="KW-1133">Transmembrane helix</keyword>
<dbReference type="RefSeq" id="WP_345030858.1">
    <property type="nucleotide sequence ID" value="NZ_BAABGL010000006.1"/>
</dbReference>
<reference evidence="7" key="1">
    <citation type="journal article" date="2019" name="Int. J. Syst. Evol. Microbiol.">
        <title>The Global Catalogue of Microorganisms (GCM) 10K type strain sequencing project: providing services to taxonomists for standard genome sequencing and annotation.</title>
        <authorList>
            <consortium name="The Broad Institute Genomics Platform"/>
            <consortium name="The Broad Institute Genome Sequencing Center for Infectious Disease"/>
            <person name="Wu L."/>
            <person name="Ma J."/>
        </authorList>
    </citation>
    <scope>NUCLEOTIDE SEQUENCE [LARGE SCALE GENOMIC DNA]</scope>
    <source>
        <strain evidence="7">JCM 17808</strain>
    </source>
</reference>
<feature type="domain" description="AMP-dependent synthetase/ligase" evidence="4">
    <location>
        <begin position="49"/>
        <end position="424"/>
    </location>
</feature>
<dbReference type="Proteomes" id="UP001500642">
    <property type="component" value="Unassembled WGS sequence"/>
</dbReference>
<accession>A0ABP8JBS3</accession>
<name>A0ABP8JBS3_9MICO</name>
<organism evidence="6 7">
    <name type="scientific">Brevibacterium pityocampae</name>
    <dbReference type="NCBI Taxonomy" id="506594"/>
    <lineage>
        <taxon>Bacteria</taxon>
        <taxon>Bacillati</taxon>
        <taxon>Actinomycetota</taxon>
        <taxon>Actinomycetes</taxon>
        <taxon>Micrococcales</taxon>
        <taxon>Brevibacteriaceae</taxon>
        <taxon>Brevibacterium</taxon>
    </lineage>
</organism>
<sequence length="565" mass="60589">MTALRSHAEVDAELTAPGAPFETIEIDRSGVTVRAWRHAPPSLRAMIEASREHGDRDMLVLGTDRLSYAEHFRRVAGLAHALVEEYGIRPGDRVAIAMRNYPEWSIAFFAAACAGAVVVPLNAWWAAGELEFGLRDSGARVLLADDERLERLSDVLPALDLPVLVARPAGELPAGARDMAEVPGAAELPDCEIGPDDGATIFYTSGTTGTPKGAFGTHRNICGNVMSVRYAAAREQLRQGSNLRELLANPAPPGAILVAVPFFHATGCHAVLLGAVSQGATLVLMHKWDAGVALELMERERVTSFTGVPAMLTQLYQHPDFADRDLSSLTGIGSGGASAAPALVRRTTELLPQAAPGNGYGLTETSSLTTANRGQDYIEKPDSVGRPVPICDVDVIDPATWEPLPPGELGELRIRGANVVTGYWNRPEATAQAIVDGWLHTGDLARIDEEGFVYIVDRAKDMIIRGGENVYSAEVEAAIHQHPDVADCAVIGIPHEELGEEVAAVVQCVPGSTLSEEGLREFLDTRIAKFKIPSHVVMQRRDLPRNAAGKLLKRDIKAEFDTAAG</sequence>
<proteinExistence type="inferred from homology"/>
<dbReference type="PROSITE" id="PS00455">
    <property type="entry name" value="AMP_BINDING"/>
    <property type="match status" value="1"/>
</dbReference>
<dbReference type="SUPFAM" id="SSF56801">
    <property type="entry name" value="Acetyl-CoA synthetase-like"/>
    <property type="match status" value="1"/>
</dbReference>
<dbReference type="InterPro" id="IPR042099">
    <property type="entry name" value="ANL_N_sf"/>
</dbReference>
<comment type="similarity">
    <text evidence="1">Belongs to the ATP-dependent AMP-binding enzyme family.</text>
</comment>
<evidence type="ECO:0000313" key="7">
    <source>
        <dbReference type="Proteomes" id="UP001500642"/>
    </source>
</evidence>
<keyword evidence="3" id="KW-0812">Transmembrane</keyword>
<keyword evidence="2" id="KW-0436">Ligase</keyword>
<keyword evidence="7" id="KW-1185">Reference proteome</keyword>
<evidence type="ECO:0000259" key="5">
    <source>
        <dbReference type="Pfam" id="PF13193"/>
    </source>
</evidence>
<dbReference type="InterPro" id="IPR000873">
    <property type="entry name" value="AMP-dep_synth/lig_dom"/>
</dbReference>
<evidence type="ECO:0000256" key="2">
    <source>
        <dbReference type="ARBA" id="ARBA00022598"/>
    </source>
</evidence>
<dbReference type="Gene3D" id="3.40.50.12780">
    <property type="entry name" value="N-terminal domain of ligase-like"/>
    <property type="match status" value="1"/>
</dbReference>
<dbReference type="Pfam" id="PF13193">
    <property type="entry name" value="AMP-binding_C"/>
    <property type="match status" value="1"/>
</dbReference>
<gene>
    <name evidence="6" type="ORF">GCM10023167_12990</name>
</gene>
<evidence type="ECO:0000259" key="4">
    <source>
        <dbReference type="Pfam" id="PF00501"/>
    </source>
</evidence>
<dbReference type="EMBL" id="BAABGL010000006">
    <property type="protein sequence ID" value="GAA4388340.1"/>
    <property type="molecule type" value="Genomic_DNA"/>
</dbReference>
<dbReference type="PANTHER" id="PTHR43201">
    <property type="entry name" value="ACYL-COA SYNTHETASE"/>
    <property type="match status" value="1"/>
</dbReference>